<dbReference type="NCBIfam" id="NF037995">
    <property type="entry name" value="TRAP_S1"/>
    <property type="match status" value="1"/>
</dbReference>
<name>A0A1I5L8A2_9HYPH</name>
<organism evidence="2 3">
    <name type="scientific">Cohaesibacter marisflavi</name>
    <dbReference type="NCBI Taxonomy" id="655353"/>
    <lineage>
        <taxon>Bacteria</taxon>
        <taxon>Pseudomonadati</taxon>
        <taxon>Pseudomonadota</taxon>
        <taxon>Alphaproteobacteria</taxon>
        <taxon>Hyphomicrobiales</taxon>
        <taxon>Cohaesibacteraceae</taxon>
    </lineage>
</organism>
<dbReference type="STRING" id="655353.SAMN04488056_11628"/>
<dbReference type="RefSeq" id="WP_090075213.1">
    <property type="nucleotide sequence ID" value="NZ_FOVR01000016.1"/>
</dbReference>
<dbReference type="Gene3D" id="3.40.190.170">
    <property type="entry name" value="Bacterial extracellular solute-binding protein, family 7"/>
    <property type="match status" value="1"/>
</dbReference>
<dbReference type="GO" id="GO:0055085">
    <property type="term" value="P:transmembrane transport"/>
    <property type="evidence" value="ECO:0007669"/>
    <property type="project" value="InterPro"/>
</dbReference>
<dbReference type="AlphaFoldDB" id="A0A1I5L8A2"/>
<evidence type="ECO:0000256" key="1">
    <source>
        <dbReference type="ARBA" id="ARBA00022729"/>
    </source>
</evidence>
<reference evidence="2 3" key="1">
    <citation type="submission" date="2016-10" db="EMBL/GenBank/DDBJ databases">
        <authorList>
            <person name="de Groot N.N."/>
        </authorList>
    </citation>
    <scope>NUCLEOTIDE SEQUENCE [LARGE SCALE GENOMIC DNA]</scope>
    <source>
        <strain evidence="2 3">CGMCC 1.9157</strain>
    </source>
</reference>
<accession>A0A1I5L8A2</accession>
<dbReference type="NCBIfam" id="TIGR01409">
    <property type="entry name" value="TAT_signal_seq"/>
    <property type="match status" value="1"/>
</dbReference>
<keyword evidence="1" id="KW-0732">Signal</keyword>
<sequence length="337" mass="36606">MTISRRDLLKYSTILGAATLVGTPAFSAGVKWDLADEYGSQSLTGQACKFFIDELKKKVGDALQITYQGGGALGYKSADHFDAVEDGAVQIAITLMTQLGGIDPLFNLTSLPFMARSPEEAMLLWKTAKPEYSKIFEDHDMKLLWAMPNAPSGIHAKMPITSVDAIEGLRIRTYDVNGTQTLVNAGASPLQIAWGDLIPQLSTGGIDAVLTSADGGMQLSIWDYVSDFTEINYAMGLFVCHVNKPAFDALPADVQTAIMEICDACDAYAWKIVVDSIEKSYKVMADHGMTITHDEDVPDEVFELLQNAGKKVRDEWLSEAGEKGATVLEAFEAQKSS</sequence>
<dbReference type="InterPro" id="IPR019546">
    <property type="entry name" value="TAT_signal_bac_arc"/>
</dbReference>
<dbReference type="InterPro" id="IPR018389">
    <property type="entry name" value="DctP_fam"/>
</dbReference>
<dbReference type="PROSITE" id="PS51318">
    <property type="entry name" value="TAT"/>
    <property type="match status" value="1"/>
</dbReference>
<gene>
    <name evidence="2" type="ORF">SAMN04488056_11628</name>
</gene>
<dbReference type="Pfam" id="PF03480">
    <property type="entry name" value="DctP"/>
    <property type="match status" value="1"/>
</dbReference>
<dbReference type="InterPro" id="IPR038404">
    <property type="entry name" value="TRAP_DctP_sf"/>
</dbReference>
<dbReference type="EMBL" id="FOVR01000016">
    <property type="protein sequence ID" value="SFO93412.1"/>
    <property type="molecule type" value="Genomic_DNA"/>
</dbReference>
<dbReference type="OrthoDB" id="9803763at2"/>
<evidence type="ECO:0000313" key="3">
    <source>
        <dbReference type="Proteomes" id="UP000199236"/>
    </source>
</evidence>
<evidence type="ECO:0000313" key="2">
    <source>
        <dbReference type="EMBL" id="SFO93412.1"/>
    </source>
</evidence>
<dbReference type="PANTHER" id="PTHR33376:SF4">
    <property type="entry name" value="SIALIC ACID-BINDING PERIPLASMIC PROTEIN SIAP"/>
    <property type="match status" value="1"/>
</dbReference>
<dbReference type="CDD" id="cd13602">
    <property type="entry name" value="PBP2_TRAP_BpDctp6_7"/>
    <property type="match status" value="1"/>
</dbReference>
<protein>
    <submittedName>
        <fullName evidence="2">Tat (Twin-arginine translocation) pathway signal sequence</fullName>
    </submittedName>
</protein>
<keyword evidence="3" id="KW-1185">Reference proteome</keyword>
<proteinExistence type="predicted"/>
<dbReference type="Proteomes" id="UP000199236">
    <property type="component" value="Unassembled WGS sequence"/>
</dbReference>
<dbReference type="PANTHER" id="PTHR33376">
    <property type="match status" value="1"/>
</dbReference>
<dbReference type="InterPro" id="IPR006311">
    <property type="entry name" value="TAT_signal"/>
</dbReference>